<dbReference type="Gene3D" id="2.60.120.380">
    <property type="match status" value="1"/>
</dbReference>
<accession>A0ABT0NGV9</accession>
<dbReference type="CDD" id="cd14256">
    <property type="entry name" value="Dockerin_I"/>
    <property type="match status" value="1"/>
</dbReference>
<evidence type="ECO:0000259" key="1">
    <source>
        <dbReference type="PROSITE" id="PS51766"/>
    </source>
</evidence>
<gene>
    <name evidence="2" type="ORF">E2N93_05695</name>
</gene>
<sequence length="151" mass="16414">MTETDKVDIFKYSFDKKAMLAVLATSHMDSVNVYLLNEKGEVINSKTLGKDEKYTFVTSVAKGGTCYVAYVSADNSTGSYEIDTTKAVFGDFNSDGKIDVNDATILQMFISGGHKLSDLKVLSADLDGDGLIMITDVTYLQMKIAESADSM</sequence>
<dbReference type="Pfam" id="PF00404">
    <property type="entry name" value="Dockerin_1"/>
    <property type="match status" value="1"/>
</dbReference>
<protein>
    <recommendedName>
        <fullName evidence="1">Dockerin domain-containing protein</fullName>
    </recommendedName>
</protein>
<dbReference type="PROSITE" id="PS51766">
    <property type="entry name" value="DOCKERIN"/>
    <property type="match status" value="1"/>
</dbReference>
<dbReference type="Proteomes" id="UP001056693">
    <property type="component" value="Unassembled WGS sequence"/>
</dbReference>
<dbReference type="Gene3D" id="1.10.1330.10">
    <property type="entry name" value="Dockerin domain"/>
    <property type="match status" value="1"/>
</dbReference>
<dbReference type="EMBL" id="SNUZ01000007">
    <property type="protein sequence ID" value="MCL3787500.1"/>
    <property type="molecule type" value="Genomic_DNA"/>
</dbReference>
<keyword evidence="3" id="KW-1185">Reference proteome</keyword>
<dbReference type="InterPro" id="IPR036439">
    <property type="entry name" value="Dockerin_dom_sf"/>
</dbReference>
<evidence type="ECO:0000313" key="2">
    <source>
        <dbReference type="EMBL" id="MCL3787500.1"/>
    </source>
</evidence>
<dbReference type="RefSeq" id="WP_249376534.1">
    <property type="nucleotide sequence ID" value="NZ_SNUZ01000007.1"/>
</dbReference>
<dbReference type="InterPro" id="IPR016134">
    <property type="entry name" value="Dockerin_dom"/>
</dbReference>
<organism evidence="2 3">
    <name type="scientific">Ruminococcus bromii</name>
    <dbReference type="NCBI Taxonomy" id="40518"/>
    <lineage>
        <taxon>Bacteria</taxon>
        <taxon>Bacillati</taxon>
        <taxon>Bacillota</taxon>
        <taxon>Clostridia</taxon>
        <taxon>Eubacteriales</taxon>
        <taxon>Oscillospiraceae</taxon>
        <taxon>Ruminococcus</taxon>
    </lineage>
</organism>
<feature type="domain" description="Dockerin" evidence="1">
    <location>
        <begin position="85"/>
        <end position="151"/>
    </location>
</feature>
<proteinExistence type="predicted"/>
<dbReference type="SUPFAM" id="SSF63446">
    <property type="entry name" value="Type I dockerin domain"/>
    <property type="match status" value="1"/>
</dbReference>
<dbReference type="InterPro" id="IPR002105">
    <property type="entry name" value="Dockerin_1_rpt"/>
</dbReference>
<reference evidence="2 3" key="1">
    <citation type="submission" date="2019-03" db="EMBL/GenBank/DDBJ databases">
        <authorList>
            <person name="Molinero N."/>
            <person name="Sanchez B."/>
            <person name="Walker A."/>
            <person name="Duncan S."/>
            <person name="Delgado S."/>
            <person name="Margolles A."/>
        </authorList>
    </citation>
    <scope>NUCLEOTIDE SEQUENCE [LARGE SCALE GENOMIC DNA]</scope>
    <source>
        <strain evidence="2 3">IPLA60002</strain>
    </source>
</reference>
<comment type="caution">
    <text evidence="2">The sequence shown here is derived from an EMBL/GenBank/DDBJ whole genome shotgun (WGS) entry which is preliminary data.</text>
</comment>
<name>A0ABT0NGV9_9FIRM</name>
<evidence type="ECO:0000313" key="3">
    <source>
        <dbReference type="Proteomes" id="UP001056693"/>
    </source>
</evidence>